<protein>
    <submittedName>
        <fullName evidence="1">Uncharacterized protein</fullName>
    </submittedName>
</protein>
<dbReference type="AlphaFoldDB" id="A0AAE0YW11"/>
<dbReference type="Proteomes" id="UP001283361">
    <property type="component" value="Unassembled WGS sequence"/>
</dbReference>
<gene>
    <name evidence="1" type="ORF">RRG08_032721</name>
</gene>
<keyword evidence="2" id="KW-1185">Reference proteome</keyword>
<dbReference type="EMBL" id="JAWDGP010005359">
    <property type="protein sequence ID" value="KAK3757556.1"/>
    <property type="molecule type" value="Genomic_DNA"/>
</dbReference>
<reference evidence="1" key="1">
    <citation type="journal article" date="2023" name="G3 (Bethesda)">
        <title>A reference genome for the long-term kleptoplast-retaining sea slug Elysia crispata morphotype clarki.</title>
        <authorList>
            <person name="Eastman K.E."/>
            <person name="Pendleton A.L."/>
            <person name="Shaikh M.A."/>
            <person name="Suttiyut T."/>
            <person name="Ogas R."/>
            <person name="Tomko P."/>
            <person name="Gavelis G."/>
            <person name="Widhalm J.R."/>
            <person name="Wisecaver J.H."/>
        </authorList>
    </citation>
    <scope>NUCLEOTIDE SEQUENCE</scope>
    <source>
        <strain evidence="1">ECLA1</strain>
    </source>
</reference>
<organism evidence="1 2">
    <name type="scientific">Elysia crispata</name>
    <name type="common">lettuce slug</name>
    <dbReference type="NCBI Taxonomy" id="231223"/>
    <lineage>
        <taxon>Eukaryota</taxon>
        <taxon>Metazoa</taxon>
        <taxon>Spiralia</taxon>
        <taxon>Lophotrochozoa</taxon>
        <taxon>Mollusca</taxon>
        <taxon>Gastropoda</taxon>
        <taxon>Heterobranchia</taxon>
        <taxon>Euthyneura</taxon>
        <taxon>Panpulmonata</taxon>
        <taxon>Sacoglossa</taxon>
        <taxon>Placobranchoidea</taxon>
        <taxon>Plakobranchidae</taxon>
        <taxon>Elysia</taxon>
    </lineage>
</organism>
<proteinExistence type="predicted"/>
<sequence>MVLVTTSFLKLAIWSLRRTFGVWRKRQPHTLFVVRLLHATGWDCGERNNHTRSPLFDCYMPVFGSEWTVQKQTASFLPFTLCCREFMSLSKKCKRENR</sequence>
<evidence type="ECO:0000313" key="2">
    <source>
        <dbReference type="Proteomes" id="UP001283361"/>
    </source>
</evidence>
<name>A0AAE0YW11_9GAST</name>
<comment type="caution">
    <text evidence="1">The sequence shown here is derived from an EMBL/GenBank/DDBJ whole genome shotgun (WGS) entry which is preliminary data.</text>
</comment>
<evidence type="ECO:0000313" key="1">
    <source>
        <dbReference type="EMBL" id="KAK3757556.1"/>
    </source>
</evidence>
<accession>A0AAE0YW11</accession>